<dbReference type="Pfam" id="PF00990">
    <property type="entry name" value="GGDEF"/>
    <property type="match status" value="1"/>
</dbReference>
<feature type="transmembrane region" description="Helical" evidence="1">
    <location>
        <begin position="157"/>
        <end position="180"/>
    </location>
</feature>
<dbReference type="PANTHER" id="PTHR45138">
    <property type="entry name" value="REGULATORY COMPONENTS OF SENSORY TRANSDUCTION SYSTEM"/>
    <property type="match status" value="1"/>
</dbReference>
<organism evidence="3 4">
    <name type="scientific">Psychrobacillus insolitus</name>
    <dbReference type="NCBI Taxonomy" id="1461"/>
    <lineage>
        <taxon>Bacteria</taxon>
        <taxon>Bacillati</taxon>
        <taxon>Bacillota</taxon>
        <taxon>Bacilli</taxon>
        <taxon>Bacillales</taxon>
        <taxon>Bacillaceae</taxon>
        <taxon>Psychrobacillus</taxon>
    </lineage>
</organism>
<sequence length="359" mass="40367">MLQNSFINFCVLFTFAILTYVPFQNKLNIFTLHPRFNPFIIGGVSGVTGCILIMQTIIISNNTVVDGRLAVIVFSGILGGPIAPILSSIIIGVFRIFAFDVSQFSIIAGMNTVVIGFVIGFLTIKNQMTFRNSAFYFTYAILQTTFVIGYLNNWTLLALNQIILFLIFSALSFSILYFILNQLSNLFTQIKQIEEMSRTDYLTGLYNNRKFQEHAQKLIDESPCFSLILLDVDHFKRVNDQYGHPIGDEVLKELSLRMKESAKAFNGIVSRNGGEEFSVLISNVSEKDSTNVADIIRKDVEKKEFLVSTGELLKITISCGISTFPDNGLVIHDLYKLADKALYHAKESGRNQVFHINKT</sequence>
<protein>
    <submittedName>
        <fullName evidence="3">Diguanylate cyclase</fullName>
    </submittedName>
</protein>
<dbReference type="GO" id="GO:0043709">
    <property type="term" value="P:cell adhesion involved in single-species biofilm formation"/>
    <property type="evidence" value="ECO:0007669"/>
    <property type="project" value="TreeGrafter"/>
</dbReference>
<feature type="transmembrane region" description="Helical" evidence="1">
    <location>
        <begin position="5"/>
        <end position="23"/>
    </location>
</feature>
<evidence type="ECO:0000259" key="2">
    <source>
        <dbReference type="PROSITE" id="PS50887"/>
    </source>
</evidence>
<keyword evidence="1" id="KW-0812">Transmembrane</keyword>
<dbReference type="Gene3D" id="3.30.70.270">
    <property type="match status" value="1"/>
</dbReference>
<dbReference type="NCBIfam" id="TIGR00254">
    <property type="entry name" value="GGDEF"/>
    <property type="match status" value="1"/>
</dbReference>
<feature type="transmembrane region" description="Helical" evidence="1">
    <location>
        <begin position="134"/>
        <end position="151"/>
    </location>
</feature>
<feature type="transmembrane region" description="Helical" evidence="1">
    <location>
        <begin position="71"/>
        <end position="98"/>
    </location>
</feature>
<dbReference type="InterPro" id="IPR050469">
    <property type="entry name" value="Diguanylate_Cyclase"/>
</dbReference>
<evidence type="ECO:0000313" key="4">
    <source>
        <dbReference type="Proteomes" id="UP000248646"/>
    </source>
</evidence>
<evidence type="ECO:0000256" key="1">
    <source>
        <dbReference type="SAM" id="Phobius"/>
    </source>
</evidence>
<feature type="transmembrane region" description="Helical" evidence="1">
    <location>
        <begin position="104"/>
        <end position="122"/>
    </location>
</feature>
<comment type="caution">
    <text evidence="3">The sequence shown here is derived from an EMBL/GenBank/DDBJ whole genome shotgun (WGS) entry which is preliminary data.</text>
</comment>
<accession>A0A2W7MH21</accession>
<dbReference type="SMART" id="SM00267">
    <property type="entry name" value="GGDEF"/>
    <property type="match status" value="1"/>
</dbReference>
<dbReference type="PROSITE" id="PS50887">
    <property type="entry name" value="GGDEF"/>
    <property type="match status" value="1"/>
</dbReference>
<dbReference type="OrthoDB" id="9759607at2"/>
<feature type="domain" description="GGDEF" evidence="2">
    <location>
        <begin position="223"/>
        <end position="358"/>
    </location>
</feature>
<reference evidence="3 4" key="1">
    <citation type="submission" date="2018-06" db="EMBL/GenBank/DDBJ databases">
        <title>Genomic Encyclopedia of Type Strains, Phase IV (KMG-IV): sequencing the most valuable type-strain genomes for metagenomic binning, comparative biology and taxonomic classification.</title>
        <authorList>
            <person name="Goeker M."/>
        </authorList>
    </citation>
    <scope>NUCLEOTIDE SEQUENCE [LARGE SCALE GENOMIC DNA]</scope>
    <source>
        <strain evidence="3 4">DSM 5</strain>
    </source>
</reference>
<dbReference type="PANTHER" id="PTHR45138:SF9">
    <property type="entry name" value="DIGUANYLATE CYCLASE DGCM-RELATED"/>
    <property type="match status" value="1"/>
</dbReference>
<dbReference type="AlphaFoldDB" id="A0A2W7MH21"/>
<dbReference type="InterPro" id="IPR043128">
    <property type="entry name" value="Rev_trsase/Diguanyl_cyclase"/>
</dbReference>
<feature type="transmembrane region" description="Helical" evidence="1">
    <location>
        <begin position="39"/>
        <end position="59"/>
    </location>
</feature>
<dbReference type="GO" id="GO:1902201">
    <property type="term" value="P:negative regulation of bacterial-type flagellum-dependent cell motility"/>
    <property type="evidence" value="ECO:0007669"/>
    <property type="project" value="TreeGrafter"/>
</dbReference>
<dbReference type="Proteomes" id="UP000248646">
    <property type="component" value="Unassembled WGS sequence"/>
</dbReference>
<name>A0A2W7MH21_9BACI</name>
<proteinExistence type="predicted"/>
<keyword evidence="4" id="KW-1185">Reference proteome</keyword>
<dbReference type="FunFam" id="3.30.70.270:FF:000001">
    <property type="entry name" value="Diguanylate cyclase domain protein"/>
    <property type="match status" value="1"/>
</dbReference>
<dbReference type="CDD" id="cd01949">
    <property type="entry name" value="GGDEF"/>
    <property type="match status" value="1"/>
</dbReference>
<keyword evidence="1" id="KW-1133">Transmembrane helix</keyword>
<keyword evidence="1" id="KW-0472">Membrane</keyword>
<gene>
    <name evidence="3" type="ORF">C7437_102304</name>
</gene>
<dbReference type="SUPFAM" id="SSF55073">
    <property type="entry name" value="Nucleotide cyclase"/>
    <property type="match status" value="1"/>
</dbReference>
<dbReference type="InterPro" id="IPR000160">
    <property type="entry name" value="GGDEF_dom"/>
</dbReference>
<dbReference type="GO" id="GO:0005886">
    <property type="term" value="C:plasma membrane"/>
    <property type="evidence" value="ECO:0007669"/>
    <property type="project" value="TreeGrafter"/>
</dbReference>
<dbReference type="InterPro" id="IPR029787">
    <property type="entry name" value="Nucleotide_cyclase"/>
</dbReference>
<dbReference type="GO" id="GO:0052621">
    <property type="term" value="F:diguanylate cyclase activity"/>
    <property type="evidence" value="ECO:0007669"/>
    <property type="project" value="TreeGrafter"/>
</dbReference>
<dbReference type="EMBL" id="QKZI01000002">
    <property type="protein sequence ID" value="PZX05838.1"/>
    <property type="molecule type" value="Genomic_DNA"/>
</dbReference>
<evidence type="ECO:0000313" key="3">
    <source>
        <dbReference type="EMBL" id="PZX05838.1"/>
    </source>
</evidence>